<dbReference type="Pfam" id="PF05935">
    <property type="entry name" value="Arylsulfotrans"/>
    <property type="match status" value="1"/>
</dbReference>
<dbReference type="PANTHER" id="PTHR35340">
    <property type="entry name" value="PQQ ENZYME REPEAT PROTEIN-RELATED"/>
    <property type="match status" value="1"/>
</dbReference>
<proteinExistence type="predicted"/>
<dbReference type="InterPro" id="IPR053143">
    <property type="entry name" value="Arylsulfate_ST"/>
</dbReference>
<dbReference type="PROSITE" id="PS51257">
    <property type="entry name" value="PROKAR_LIPOPROTEIN"/>
    <property type="match status" value="1"/>
</dbReference>
<protein>
    <submittedName>
        <fullName evidence="3">Arylsulfotransferase (ASST)</fullName>
    </submittedName>
</protein>
<dbReference type="Proteomes" id="UP000198990">
    <property type="component" value="Unassembled WGS sequence"/>
</dbReference>
<dbReference type="PANTHER" id="PTHR35340:SF5">
    <property type="entry name" value="ASST-DOMAIN-CONTAINING PROTEIN"/>
    <property type="match status" value="1"/>
</dbReference>
<name>A0A1H7MV23_9FLAO</name>
<dbReference type="AlphaFoldDB" id="A0A1H7MV23"/>
<evidence type="ECO:0000313" key="4">
    <source>
        <dbReference type="Proteomes" id="UP000198990"/>
    </source>
</evidence>
<dbReference type="GO" id="GO:0004062">
    <property type="term" value="F:aryl sulfotransferase activity"/>
    <property type="evidence" value="ECO:0007669"/>
    <property type="project" value="InterPro"/>
</dbReference>
<gene>
    <name evidence="3" type="ORF">SAMN04488008_10316</name>
</gene>
<dbReference type="SUPFAM" id="SSF75011">
    <property type="entry name" value="3-carboxy-cis,cis-mucoante lactonizing enzyme"/>
    <property type="match status" value="1"/>
</dbReference>
<evidence type="ECO:0000256" key="2">
    <source>
        <dbReference type="SAM" id="SignalP"/>
    </source>
</evidence>
<feature type="signal peptide" evidence="2">
    <location>
        <begin position="1"/>
        <end position="25"/>
    </location>
</feature>
<reference evidence="4" key="1">
    <citation type="submission" date="2016-10" db="EMBL/GenBank/DDBJ databases">
        <authorList>
            <person name="Varghese N."/>
            <person name="Submissions S."/>
        </authorList>
    </citation>
    <scope>NUCLEOTIDE SEQUENCE [LARGE SCALE GENOMIC DNA]</scope>
    <source>
        <strain evidence="4">DSM 16471</strain>
    </source>
</reference>
<feature type="region of interest" description="Disordered" evidence="1">
    <location>
        <begin position="39"/>
        <end position="58"/>
    </location>
</feature>
<dbReference type="InterPro" id="IPR010262">
    <property type="entry name" value="Arylsulfotransferase_bact"/>
</dbReference>
<sequence>MQLKYLNIKISLYCILIFVLSSCSTDNTKINVIPEEEIETEVPSSVEGNEETPTESSTTTIGELGTVTFYNEELSEDEYILVNDAAANSVYLMDKNADLVYEWPLGDRIIGNDVILLNDGTLLASLESDNPDFQFGGQGGIIQIIDKNGQTLWNFEYSTTEHRSHHDVELLPNGNVLAIAWEKMVKEEAIANGSMLGTDIFPESIIEIDPITNTIVWEWHAKHHLIQDFDNSKLNFGSIEENPQLINLNYVDADGGNIMHANGIGYDEINDLIYLSVNYYSEVWVIDHSTNTDDAALHSGGKFGKGGDLLYRFGNPSTQNDETTERLFINNHYPNLFEPGKILIYTNGGDLEQSTVYELKLPTELTQKTIPKPTQPEILWSFTDTELYAPKVSGAVRLPNGNTLITEGDFGLWEVTQQGEVVWKFSAPGFFWRAYHYAKDDPAILALGL</sequence>
<keyword evidence="4" id="KW-1185">Reference proteome</keyword>
<dbReference type="RefSeq" id="WP_091621950.1">
    <property type="nucleotide sequence ID" value="NZ_FNZN01000003.1"/>
</dbReference>
<evidence type="ECO:0000256" key="1">
    <source>
        <dbReference type="SAM" id="MobiDB-lite"/>
    </source>
</evidence>
<keyword evidence="2" id="KW-0732">Signal</keyword>
<dbReference type="STRING" id="228957.SAMN04488008_10316"/>
<evidence type="ECO:0000313" key="3">
    <source>
        <dbReference type="EMBL" id="SEL15142.1"/>
    </source>
</evidence>
<organism evidence="3 4">
    <name type="scientific">Maribacter orientalis</name>
    <dbReference type="NCBI Taxonomy" id="228957"/>
    <lineage>
        <taxon>Bacteria</taxon>
        <taxon>Pseudomonadati</taxon>
        <taxon>Bacteroidota</taxon>
        <taxon>Flavobacteriia</taxon>
        <taxon>Flavobacteriales</taxon>
        <taxon>Flavobacteriaceae</taxon>
        <taxon>Maribacter</taxon>
    </lineage>
</organism>
<feature type="chain" id="PRO_5011771808" evidence="2">
    <location>
        <begin position="26"/>
        <end position="449"/>
    </location>
</feature>
<dbReference type="OrthoDB" id="264813at2"/>
<dbReference type="EMBL" id="FNZN01000003">
    <property type="protein sequence ID" value="SEL15142.1"/>
    <property type="molecule type" value="Genomic_DNA"/>
</dbReference>
<accession>A0A1H7MV23</accession>
<keyword evidence="3" id="KW-0808">Transferase</keyword>